<protein>
    <submittedName>
        <fullName evidence="1">Uncharacterized protein</fullName>
    </submittedName>
</protein>
<gene>
    <name evidence="1" type="ORF">K7X08_023052</name>
</gene>
<accession>A0A9Q1RET2</accession>
<dbReference type="OrthoDB" id="1286682at2759"/>
<dbReference type="Proteomes" id="UP001152561">
    <property type="component" value="Unassembled WGS sequence"/>
</dbReference>
<reference evidence="2" key="1">
    <citation type="journal article" date="2023" name="Proc. Natl. Acad. Sci. U.S.A.">
        <title>Genomic and structural basis for evolution of tropane alkaloid biosynthesis.</title>
        <authorList>
            <person name="Wanga Y.-J."/>
            <person name="Taina T."/>
            <person name="Yua J.-Y."/>
            <person name="Lia J."/>
            <person name="Xua B."/>
            <person name="Chenc J."/>
            <person name="D'Auriad J.C."/>
            <person name="Huanga J.-P."/>
            <person name="Huanga S.-X."/>
        </authorList>
    </citation>
    <scope>NUCLEOTIDE SEQUENCE [LARGE SCALE GENOMIC DNA]</scope>
    <source>
        <strain evidence="2">cv. KIB-2019</strain>
    </source>
</reference>
<organism evidence="1 2">
    <name type="scientific">Anisodus acutangulus</name>
    <dbReference type="NCBI Taxonomy" id="402998"/>
    <lineage>
        <taxon>Eukaryota</taxon>
        <taxon>Viridiplantae</taxon>
        <taxon>Streptophyta</taxon>
        <taxon>Embryophyta</taxon>
        <taxon>Tracheophyta</taxon>
        <taxon>Spermatophyta</taxon>
        <taxon>Magnoliopsida</taxon>
        <taxon>eudicotyledons</taxon>
        <taxon>Gunneridae</taxon>
        <taxon>Pentapetalae</taxon>
        <taxon>asterids</taxon>
        <taxon>lamiids</taxon>
        <taxon>Solanales</taxon>
        <taxon>Solanaceae</taxon>
        <taxon>Solanoideae</taxon>
        <taxon>Hyoscyameae</taxon>
        <taxon>Anisodus</taxon>
    </lineage>
</organism>
<dbReference type="EMBL" id="JAJAGQ010000008">
    <property type="protein sequence ID" value="KAJ8556294.1"/>
    <property type="molecule type" value="Genomic_DNA"/>
</dbReference>
<evidence type="ECO:0000313" key="2">
    <source>
        <dbReference type="Proteomes" id="UP001152561"/>
    </source>
</evidence>
<keyword evidence="2" id="KW-1185">Reference proteome</keyword>
<evidence type="ECO:0000313" key="1">
    <source>
        <dbReference type="EMBL" id="KAJ8556294.1"/>
    </source>
</evidence>
<comment type="caution">
    <text evidence="1">The sequence shown here is derived from an EMBL/GenBank/DDBJ whole genome shotgun (WGS) entry which is preliminary data.</text>
</comment>
<dbReference type="AlphaFoldDB" id="A0A9Q1RET2"/>
<sequence length="145" mass="16776">MERKLSQDVEIEFIKDKRAEHARISNIQKSLCQPFLFGIPNVESVVHQFLEVKKLTASPSNRYIMKKRKIEERENKGKAIDLSEDFKLTDLGKLAKLNEKIEKFGNHLIKEIVELQSVIGYEDPKFVFDMNVPSTSTLPSNWLSL</sequence>
<name>A0A9Q1RET2_9SOLA</name>
<proteinExistence type="predicted"/>